<organism evidence="1 2">
    <name type="scientific">Haloferula sargassicola</name>
    <dbReference type="NCBI Taxonomy" id="490096"/>
    <lineage>
        <taxon>Bacteria</taxon>
        <taxon>Pseudomonadati</taxon>
        <taxon>Verrucomicrobiota</taxon>
        <taxon>Verrucomicrobiia</taxon>
        <taxon>Verrucomicrobiales</taxon>
        <taxon>Verrucomicrobiaceae</taxon>
        <taxon>Haloferula</taxon>
    </lineage>
</organism>
<dbReference type="Proteomes" id="UP001476282">
    <property type="component" value="Unassembled WGS sequence"/>
</dbReference>
<keyword evidence="2" id="KW-1185">Reference proteome</keyword>
<dbReference type="EMBL" id="BAABRI010000025">
    <property type="protein sequence ID" value="GAA5484426.1"/>
    <property type="molecule type" value="Genomic_DNA"/>
</dbReference>
<protein>
    <recommendedName>
        <fullName evidence="3">Type II secretion system protein</fullName>
    </recommendedName>
</protein>
<evidence type="ECO:0000313" key="2">
    <source>
        <dbReference type="Proteomes" id="UP001476282"/>
    </source>
</evidence>
<name>A0ABP9UVK9_9BACT</name>
<proteinExistence type="predicted"/>
<evidence type="ECO:0000313" key="1">
    <source>
        <dbReference type="EMBL" id="GAA5484426.1"/>
    </source>
</evidence>
<sequence>MSLVICIMLALIGVGMFSSSKIEEWRAGKEATEVLRGAYVAQRMYLSDHPTTAVSTLTRANLLPYYPNHPSSFPTVKGLDGTALDIKVSVSPPVIVNSNGSVYDPSGKADDSLWDVGE</sequence>
<gene>
    <name evidence="1" type="ORF">Hsar01_03670</name>
</gene>
<evidence type="ECO:0008006" key="3">
    <source>
        <dbReference type="Google" id="ProtNLM"/>
    </source>
</evidence>
<reference evidence="1 2" key="1">
    <citation type="submission" date="2024-02" db="EMBL/GenBank/DDBJ databases">
        <title>Haloferula sargassicola NBRC 104335.</title>
        <authorList>
            <person name="Ichikawa N."/>
            <person name="Katano-Makiyama Y."/>
            <person name="Hidaka K."/>
        </authorList>
    </citation>
    <scope>NUCLEOTIDE SEQUENCE [LARGE SCALE GENOMIC DNA]</scope>
    <source>
        <strain evidence="1 2">NBRC 104335</strain>
    </source>
</reference>
<comment type="caution">
    <text evidence="1">The sequence shown here is derived from an EMBL/GenBank/DDBJ whole genome shotgun (WGS) entry which is preliminary data.</text>
</comment>
<accession>A0ABP9UVK9</accession>